<dbReference type="Proteomes" id="UP000054337">
    <property type="component" value="Unassembled WGS sequence"/>
</dbReference>
<dbReference type="RefSeq" id="XP_014562449.1">
    <property type="nucleotide sequence ID" value="XM_014706963.1"/>
</dbReference>
<dbReference type="GeneID" id="26258138"/>
<dbReference type="Pfam" id="PF00533">
    <property type="entry name" value="BRCT"/>
    <property type="match status" value="1"/>
</dbReference>
<evidence type="ECO:0000256" key="2">
    <source>
        <dbReference type="SAM" id="MobiDB-lite"/>
    </source>
</evidence>
<dbReference type="PROSITE" id="PS50172">
    <property type="entry name" value="BRCT"/>
    <property type="match status" value="1"/>
</dbReference>
<feature type="region of interest" description="Disordered" evidence="2">
    <location>
        <begin position="387"/>
        <end position="412"/>
    </location>
</feature>
<dbReference type="InterPro" id="IPR036420">
    <property type="entry name" value="BRCT_dom_sf"/>
</dbReference>
<feature type="domain" description="BRCT" evidence="3">
    <location>
        <begin position="1"/>
        <end position="93"/>
    </location>
</feature>
<feature type="region of interest" description="Disordered" evidence="2">
    <location>
        <begin position="219"/>
        <end position="243"/>
    </location>
</feature>
<dbReference type="SMART" id="SM00292">
    <property type="entry name" value="BRCT"/>
    <property type="match status" value="1"/>
</dbReference>
<dbReference type="AlphaFoldDB" id="W7ER36"/>
<feature type="region of interest" description="Disordered" evidence="2">
    <location>
        <begin position="128"/>
        <end position="161"/>
    </location>
</feature>
<proteinExistence type="predicted"/>
<dbReference type="SUPFAM" id="SSF52113">
    <property type="entry name" value="BRCT domain"/>
    <property type="match status" value="1"/>
</dbReference>
<dbReference type="InterPro" id="IPR001357">
    <property type="entry name" value="BRCT_dom"/>
</dbReference>
<dbReference type="OrthoDB" id="342264at2759"/>
<evidence type="ECO:0000259" key="3">
    <source>
        <dbReference type="PROSITE" id="PS50172"/>
    </source>
</evidence>
<keyword evidence="1" id="KW-0677">Repeat</keyword>
<sequence>MGILKNLVIATTGTHVYPLKQIQGWIERNGGRYSPTVHQGVTHLLASEEAYKSKQRTEAVSQALSLGIHILSYDWLDDSLNARKKLPVKSYAREVLSDKRRVAKKLKRLGAEADSKKFREGCEEIRKLTGSVRGPPNPPTLSSNSTSATLSSTPGDSRTQAKSHWKAEYHYYQDPTGFDYKVTLAQHNVSNTLTAKYHIGLLESHTKPHTYWALAQYQPLSTNTTPPPNDPKNPDTTPAESEKARLLSLISSPAPLLPSTPHTTPLCPRNSPYAIAWRSFRHAFHDLCLIPWESRFDAHTAFVQKREAARLDVEPYRYVRPRLGMPIGVFPQAGDVFGREGGGGGGEDAEYVRGQVGVLLGEGGLNERGAFGAVVLEERRRMEEEMRRKVESEGAGEVVERRKRREGRRLGDGVDGRGFVAPEFAHLLRGTGGRK</sequence>
<reference evidence="4 5" key="1">
    <citation type="journal article" date="2013" name="PLoS Genet.">
        <title>Comparative genome structure, secondary metabolite, and effector coding capacity across Cochliobolus pathogens.</title>
        <authorList>
            <person name="Condon B.J."/>
            <person name="Leng Y."/>
            <person name="Wu D."/>
            <person name="Bushley K.E."/>
            <person name="Ohm R.A."/>
            <person name="Otillar R."/>
            <person name="Martin J."/>
            <person name="Schackwitz W."/>
            <person name="Grimwood J."/>
            <person name="MohdZainudin N."/>
            <person name="Xue C."/>
            <person name="Wang R."/>
            <person name="Manning V.A."/>
            <person name="Dhillon B."/>
            <person name="Tu Z.J."/>
            <person name="Steffenson B.J."/>
            <person name="Salamov A."/>
            <person name="Sun H."/>
            <person name="Lowry S."/>
            <person name="LaButti K."/>
            <person name="Han J."/>
            <person name="Copeland A."/>
            <person name="Lindquist E."/>
            <person name="Barry K."/>
            <person name="Schmutz J."/>
            <person name="Baker S.E."/>
            <person name="Ciuffetti L.M."/>
            <person name="Grigoriev I.V."/>
            <person name="Zhong S."/>
            <person name="Turgeon B.G."/>
        </authorList>
    </citation>
    <scope>NUCLEOTIDE SEQUENCE [LARGE SCALE GENOMIC DNA]</scope>
    <source>
        <strain evidence="4 5">FI3</strain>
    </source>
</reference>
<gene>
    <name evidence="4" type="ORF">COCVIDRAFT_84558</name>
</gene>
<name>W7ER36_BIPV3</name>
<dbReference type="EMBL" id="KI968692">
    <property type="protein sequence ID" value="EUN32873.1"/>
    <property type="molecule type" value="Genomic_DNA"/>
</dbReference>
<accession>W7ER36</accession>
<evidence type="ECO:0000313" key="5">
    <source>
        <dbReference type="Proteomes" id="UP000054337"/>
    </source>
</evidence>
<protein>
    <recommendedName>
        <fullName evidence="3">BRCT domain-containing protein</fullName>
    </recommendedName>
</protein>
<dbReference type="GO" id="GO:0007095">
    <property type="term" value="P:mitotic G2 DNA damage checkpoint signaling"/>
    <property type="evidence" value="ECO:0007669"/>
    <property type="project" value="TreeGrafter"/>
</dbReference>
<dbReference type="HOGENOM" id="CLU_048901_0_0_1"/>
<keyword evidence="5" id="KW-1185">Reference proteome</keyword>
<dbReference type="GO" id="GO:0006270">
    <property type="term" value="P:DNA replication initiation"/>
    <property type="evidence" value="ECO:0007669"/>
    <property type="project" value="TreeGrafter"/>
</dbReference>
<dbReference type="PANTHER" id="PTHR13561">
    <property type="entry name" value="DNA REPLICATION REGULATOR DPB11-RELATED"/>
    <property type="match status" value="1"/>
</dbReference>
<dbReference type="Gene3D" id="3.40.50.10190">
    <property type="entry name" value="BRCT domain"/>
    <property type="match status" value="1"/>
</dbReference>
<evidence type="ECO:0000313" key="4">
    <source>
        <dbReference type="EMBL" id="EUN32873.1"/>
    </source>
</evidence>
<evidence type="ECO:0000256" key="1">
    <source>
        <dbReference type="ARBA" id="ARBA00022737"/>
    </source>
</evidence>
<organism evidence="4 5">
    <name type="scientific">Bipolaris victoriae (strain FI3)</name>
    <name type="common">Victoria blight of oats agent</name>
    <name type="synonym">Cochliobolus victoriae</name>
    <dbReference type="NCBI Taxonomy" id="930091"/>
    <lineage>
        <taxon>Eukaryota</taxon>
        <taxon>Fungi</taxon>
        <taxon>Dikarya</taxon>
        <taxon>Ascomycota</taxon>
        <taxon>Pezizomycotina</taxon>
        <taxon>Dothideomycetes</taxon>
        <taxon>Pleosporomycetidae</taxon>
        <taxon>Pleosporales</taxon>
        <taxon>Pleosporineae</taxon>
        <taxon>Pleosporaceae</taxon>
        <taxon>Bipolaris</taxon>
    </lineage>
</organism>
<dbReference type="CDD" id="cd00027">
    <property type="entry name" value="BRCT"/>
    <property type="match status" value="1"/>
</dbReference>
<feature type="compositionally biased region" description="Low complexity" evidence="2">
    <location>
        <begin position="140"/>
        <end position="154"/>
    </location>
</feature>
<dbReference type="GO" id="GO:0033314">
    <property type="term" value="P:mitotic DNA replication checkpoint signaling"/>
    <property type="evidence" value="ECO:0007669"/>
    <property type="project" value="TreeGrafter"/>
</dbReference>
<dbReference type="PANTHER" id="PTHR13561:SF20">
    <property type="entry name" value="DNA TOPOISOMERASE 2-BINDING PROTEIN 1"/>
    <property type="match status" value="1"/>
</dbReference>